<dbReference type="EMBL" id="JAAVMX010000009">
    <property type="protein sequence ID" value="KAF4504803.1"/>
    <property type="molecule type" value="Genomic_DNA"/>
</dbReference>
<organism evidence="2 3">
    <name type="scientific">Ophiocordyceps sinensis</name>
    <dbReference type="NCBI Taxonomy" id="72228"/>
    <lineage>
        <taxon>Eukaryota</taxon>
        <taxon>Fungi</taxon>
        <taxon>Dikarya</taxon>
        <taxon>Ascomycota</taxon>
        <taxon>Pezizomycotina</taxon>
        <taxon>Sordariomycetes</taxon>
        <taxon>Hypocreomycetidae</taxon>
        <taxon>Hypocreales</taxon>
        <taxon>Ophiocordycipitaceae</taxon>
        <taxon>Ophiocordyceps</taxon>
    </lineage>
</organism>
<feature type="compositionally biased region" description="Polar residues" evidence="1">
    <location>
        <begin position="33"/>
        <end position="45"/>
    </location>
</feature>
<evidence type="ECO:0000256" key="1">
    <source>
        <dbReference type="SAM" id="MobiDB-lite"/>
    </source>
</evidence>
<comment type="caution">
    <text evidence="2">The sequence shown here is derived from an EMBL/GenBank/DDBJ whole genome shotgun (WGS) entry which is preliminary data.</text>
</comment>
<feature type="region of interest" description="Disordered" evidence="1">
    <location>
        <begin position="32"/>
        <end position="101"/>
    </location>
</feature>
<dbReference type="AlphaFoldDB" id="A0A8H4PJY6"/>
<evidence type="ECO:0000313" key="2">
    <source>
        <dbReference type="EMBL" id="KAF4504803.1"/>
    </source>
</evidence>
<sequence>MYQGTLENGLSSTLLFPASFFFLTGAPLRQRPHSSSVISHVTPTSRGRRKGGPLLIATQVPGTRGRLAKSGEQGQGVPSPMASIHGPAPPALTVSQFVSSP</sequence>
<gene>
    <name evidence="2" type="ORF">G6O67_008211</name>
</gene>
<dbReference type="Proteomes" id="UP000557566">
    <property type="component" value="Unassembled WGS sequence"/>
</dbReference>
<accession>A0A8H4PJY6</accession>
<keyword evidence="3" id="KW-1185">Reference proteome</keyword>
<protein>
    <submittedName>
        <fullName evidence="2">Uncharacterized protein</fullName>
    </submittedName>
</protein>
<evidence type="ECO:0000313" key="3">
    <source>
        <dbReference type="Proteomes" id="UP000557566"/>
    </source>
</evidence>
<reference evidence="2 3" key="1">
    <citation type="journal article" date="2020" name="Genome Biol. Evol.">
        <title>A new high-quality draft genome assembly of the Chinese cordyceps Ophiocordyceps sinensis.</title>
        <authorList>
            <person name="Shu R."/>
            <person name="Zhang J."/>
            <person name="Meng Q."/>
            <person name="Zhang H."/>
            <person name="Zhou G."/>
            <person name="Li M."/>
            <person name="Wu P."/>
            <person name="Zhao Y."/>
            <person name="Chen C."/>
            <person name="Qin Q."/>
        </authorList>
    </citation>
    <scope>NUCLEOTIDE SEQUENCE [LARGE SCALE GENOMIC DNA]</scope>
    <source>
        <strain evidence="2 3">IOZ07</strain>
    </source>
</reference>
<proteinExistence type="predicted"/>
<name>A0A8H4PJY6_9HYPO</name>